<organism evidence="7 8">
    <name type="scientific">Sphingomonas molluscorum</name>
    <dbReference type="NCBI Taxonomy" id="418184"/>
    <lineage>
        <taxon>Bacteria</taxon>
        <taxon>Pseudomonadati</taxon>
        <taxon>Pseudomonadota</taxon>
        <taxon>Alphaproteobacteria</taxon>
        <taxon>Sphingomonadales</taxon>
        <taxon>Sphingomonadaceae</taxon>
        <taxon>Sphingomonas</taxon>
    </lineage>
</organism>
<evidence type="ECO:0000256" key="2">
    <source>
        <dbReference type="ARBA" id="ARBA00022692"/>
    </source>
</evidence>
<dbReference type="PANTHER" id="PTHR11662:SF285">
    <property type="entry name" value="HEXURONATE TRANSPORTER"/>
    <property type="match status" value="1"/>
</dbReference>
<keyword evidence="2 5" id="KW-0812">Transmembrane</keyword>
<name>A0ABU8QAS7_9SPHN</name>
<dbReference type="InterPro" id="IPR020846">
    <property type="entry name" value="MFS_dom"/>
</dbReference>
<evidence type="ECO:0000256" key="3">
    <source>
        <dbReference type="ARBA" id="ARBA00022989"/>
    </source>
</evidence>
<dbReference type="InterPro" id="IPR050382">
    <property type="entry name" value="MFS_Na/Anion_cotransporter"/>
</dbReference>
<comment type="caution">
    <text evidence="7">The sequence shown here is derived from an EMBL/GenBank/DDBJ whole genome shotgun (WGS) entry which is preliminary data.</text>
</comment>
<dbReference type="Pfam" id="PF07690">
    <property type="entry name" value="MFS_1"/>
    <property type="match status" value="1"/>
</dbReference>
<feature type="transmembrane region" description="Helical" evidence="5">
    <location>
        <begin position="368"/>
        <end position="388"/>
    </location>
</feature>
<dbReference type="EMBL" id="JBBGZA010000003">
    <property type="protein sequence ID" value="MEJ5096615.1"/>
    <property type="molecule type" value="Genomic_DNA"/>
</dbReference>
<dbReference type="InterPro" id="IPR011701">
    <property type="entry name" value="MFS"/>
</dbReference>
<keyword evidence="4 5" id="KW-0472">Membrane</keyword>
<keyword evidence="3 5" id="KW-1133">Transmembrane helix</keyword>
<feature type="transmembrane region" description="Helical" evidence="5">
    <location>
        <begin position="310"/>
        <end position="328"/>
    </location>
</feature>
<gene>
    <name evidence="7" type="ORF">WH159_19080</name>
</gene>
<sequence>MVLQKAPAPALARPATNVRWIICALLFLATTINYVDRQIIGILKPTLEVELGWSEVDYGNIVFWFQAAYGLGLLACGPVIDRIGTRLGYAGAIGLWSLAAMLHALVRTPLGFSGARFLLGLGEAANFPAAIKTVAEWFPRHERALAAGILNAGANVGAIATPIVVPLLTIHFGWEAAFVVTGLIGFLWLVAWLRYYRQPAAHPRVSASELAYIEADAATEPQARVPWRRLFGQRPTWAFAIAKFLTDPVWYLFLFWLPDFLSKQYQLDLKTFGPPLIAIYLLADAGSVGGGWLSSALMKRGFGVNAARKLALLGCALCVIPILFATGASHLWSAVAILGLAAAAHQGWSSNLYAVVSDTVPRGSVASVMGIGGAAGAIGGMIMAQYVGHALESFGSYWPVFVWASSAYLIALLILHLLLPRIGEAEAGAETGPGPAVV</sequence>
<evidence type="ECO:0000259" key="6">
    <source>
        <dbReference type="PROSITE" id="PS50850"/>
    </source>
</evidence>
<feature type="transmembrane region" description="Helical" evidence="5">
    <location>
        <begin position="87"/>
        <end position="105"/>
    </location>
</feature>
<dbReference type="Proteomes" id="UP001380365">
    <property type="component" value="Unassembled WGS sequence"/>
</dbReference>
<feature type="transmembrane region" description="Helical" evidence="5">
    <location>
        <begin position="237"/>
        <end position="257"/>
    </location>
</feature>
<dbReference type="PANTHER" id="PTHR11662">
    <property type="entry name" value="SOLUTE CARRIER FAMILY 17"/>
    <property type="match status" value="1"/>
</dbReference>
<feature type="transmembrane region" description="Helical" evidence="5">
    <location>
        <begin position="277"/>
        <end position="298"/>
    </location>
</feature>
<dbReference type="Gene3D" id="1.20.1250.20">
    <property type="entry name" value="MFS general substrate transporter like domains"/>
    <property type="match status" value="2"/>
</dbReference>
<keyword evidence="8" id="KW-1185">Reference proteome</keyword>
<evidence type="ECO:0000313" key="7">
    <source>
        <dbReference type="EMBL" id="MEJ5096615.1"/>
    </source>
</evidence>
<dbReference type="PROSITE" id="PS50850">
    <property type="entry name" value="MFS"/>
    <property type="match status" value="1"/>
</dbReference>
<evidence type="ECO:0000256" key="1">
    <source>
        <dbReference type="ARBA" id="ARBA00004141"/>
    </source>
</evidence>
<proteinExistence type="predicted"/>
<evidence type="ECO:0000256" key="4">
    <source>
        <dbReference type="ARBA" id="ARBA00023136"/>
    </source>
</evidence>
<comment type="subcellular location">
    <subcellularLocation>
        <location evidence="1">Membrane</location>
        <topology evidence="1">Multi-pass membrane protein</topology>
    </subcellularLocation>
</comment>
<evidence type="ECO:0000313" key="8">
    <source>
        <dbReference type="Proteomes" id="UP001380365"/>
    </source>
</evidence>
<dbReference type="InterPro" id="IPR036259">
    <property type="entry name" value="MFS_trans_sf"/>
</dbReference>
<evidence type="ECO:0000256" key="5">
    <source>
        <dbReference type="SAM" id="Phobius"/>
    </source>
</evidence>
<feature type="transmembrane region" description="Helical" evidence="5">
    <location>
        <begin position="61"/>
        <end position="80"/>
    </location>
</feature>
<protein>
    <submittedName>
        <fullName evidence="7">MFS transporter</fullName>
    </submittedName>
</protein>
<dbReference type="SUPFAM" id="SSF103473">
    <property type="entry name" value="MFS general substrate transporter"/>
    <property type="match status" value="1"/>
</dbReference>
<feature type="transmembrane region" description="Helical" evidence="5">
    <location>
        <begin position="176"/>
        <end position="196"/>
    </location>
</feature>
<feature type="transmembrane region" description="Helical" evidence="5">
    <location>
        <begin position="334"/>
        <end position="356"/>
    </location>
</feature>
<dbReference type="RefSeq" id="WP_132883696.1">
    <property type="nucleotide sequence ID" value="NZ_JBBGZA010000003.1"/>
</dbReference>
<accession>A0ABU8QAS7</accession>
<feature type="transmembrane region" description="Helical" evidence="5">
    <location>
        <begin position="400"/>
        <end position="419"/>
    </location>
</feature>
<feature type="domain" description="Major facilitator superfamily (MFS) profile" evidence="6">
    <location>
        <begin position="22"/>
        <end position="423"/>
    </location>
</feature>
<reference evidence="7 8" key="1">
    <citation type="submission" date="2023-12" db="EMBL/GenBank/DDBJ databases">
        <title>Gut-associated functions are favored during microbiome assembly across C. elegans life.</title>
        <authorList>
            <person name="Zimmermann J."/>
        </authorList>
    </citation>
    <scope>NUCLEOTIDE SEQUENCE [LARGE SCALE GENOMIC DNA]</scope>
    <source>
        <strain evidence="7 8">JUb134</strain>
    </source>
</reference>
<dbReference type="CDD" id="cd17319">
    <property type="entry name" value="MFS_ExuT_GudP_like"/>
    <property type="match status" value="1"/>
</dbReference>